<reference evidence="3 4" key="1">
    <citation type="submission" date="2021-07" db="EMBL/GenBank/DDBJ databases">
        <title>A novel phosphonate cluster across the Pantoea species complex is important for pathogenicity in onion.</title>
        <authorList>
            <person name="Zhao M."/>
            <person name="Stice S."/>
            <person name="Shin G.Y."/>
            <person name="Coutinho T."/>
            <person name="Gitaitis R."/>
            <person name="Kvitko B."/>
            <person name="Dutta B."/>
        </authorList>
    </citation>
    <scope>NUCLEOTIDE SEQUENCE [LARGE SCALE GENOMIC DNA]</scope>
    <source>
        <strain evidence="3 4">BD 382</strain>
    </source>
</reference>
<feature type="transmembrane region" description="Helical" evidence="1">
    <location>
        <begin position="21"/>
        <end position="44"/>
    </location>
</feature>
<accession>A0ABS6VEP1</accession>
<comment type="caution">
    <text evidence="3">The sequence shown here is derived from an EMBL/GenBank/DDBJ whole genome shotgun (WGS) entry which is preliminary data.</text>
</comment>
<gene>
    <name evidence="3" type="ORF">KYI95_11405</name>
</gene>
<feature type="transmembrane region" description="Helical" evidence="1">
    <location>
        <begin position="288"/>
        <end position="308"/>
    </location>
</feature>
<feature type="transmembrane region" description="Helical" evidence="1">
    <location>
        <begin position="50"/>
        <end position="69"/>
    </location>
</feature>
<keyword evidence="4" id="KW-1185">Reference proteome</keyword>
<keyword evidence="1" id="KW-0812">Transmembrane</keyword>
<evidence type="ECO:0000313" key="3">
    <source>
        <dbReference type="EMBL" id="MBW1257789.1"/>
    </source>
</evidence>
<feature type="transmembrane region" description="Helical" evidence="1">
    <location>
        <begin position="170"/>
        <end position="190"/>
    </location>
</feature>
<feature type="transmembrane region" description="Helical" evidence="1">
    <location>
        <begin position="143"/>
        <end position="164"/>
    </location>
</feature>
<dbReference type="EMBL" id="JAHVXZ010000005">
    <property type="protein sequence ID" value="MBW1257789.1"/>
    <property type="molecule type" value="Genomic_DNA"/>
</dbReference>
<feature type="transmembrane region" description="Helical" evidence="1">
    <location>
        <begin position="235"/>
        <end position="253"/>
    </location>
</feature>
<evidence type="ECO:0000256" key="1">
    <source>
        <dbReference type="SAM" id="Phobius"/>
    </source>
</evidence>
<evidence type="ECO:0000313" key="4">
    <source>
        <dbReference type="Proteomes" id="UP001197236"/>
    </source>
</evidence>
<feature type="transmembrane region" description="Helical" evidence="1">
    <location>
        <begin position="112"/>
        <end position="131"/>
    </location>
</feature>
<dbReference type="RefSeq" id="WP_218995564.1">
    <property type="nucleotide sequence ID" value="NZ_JAHVXU010000006.1"/>
</dbReference>
<feature type="transmembrane region" description="Helical" evidence="1">
    <location>
        <begin position="211"/>
        <end position="229"/>
    </location>
</feature>
<organism evidence="3 4">
    <name type="scientific">Pantoea allii</name>
    <dbReference type="NCBI Taxonomy" id="574096"/>
    <lineage>
        <taxon>Bacteria</taxon>
        <taxon>Pseudomonadati</taxon>
        <taxon>Pseudomonadota</taxon>
        <taxon>Gammaproteobacteria</taxon>
        <taxon>Enterobacterales</taxon>
        <taxon>Erwiniaceae</taxon>
        <taxon>Pantoea</taxon>
    </lineage>
</organism>
<feature type="transmembrane region" description="Helical" evidence="1">
    <location>
        <begin position="89"/>
        <end position="106"/>
    </location>
</feature>
<evidence type="ECO:0000259" key="2">
    <source>
        <dbReference type="Pfam" id="PF00892"/>
    </source>
</evidence>
<keyword evidence="1" id="KW-0472">Membrane</keyword>
<feature type="transmembrane region" description="Helical" evidence="1">
    <location>
        <begin position="265"/>
        <end position="282"/>
    </location>
</feature>
<proteinExistence type="predicted"/>
<protein>
    <submittedName>
        <fullName evidence="3">EamA family transporter</fullName>
    </submittedName>
</protein>
<dbReference type="Proteomes" id="UP001197236">
    <property type="component" value="Unassembled WGS sequence"/>
</dbReference>
<name>A0ABS6VEP1_9GAMM</name>
<keyword evidence="1" id="KW-1133">Transmembrane helix</keyword>
<dbReference type="Pfam" id="PF00892">
    <property type="entry name" value="EamA"/>
    <property type="match status" value="1"/>
</dbReference>
<feature type="domain" description="EamA" evidence="2">
    <location>
        <begin position="20"/>
        <end position="130"/>
    </location>
</feature>
<dbReference type="InterPro" id="IPR000620">
    <property type="entry name" value="EamA_dom"/>
</dbReference>
<sequence length="318" mass="34785">MLLNDSKQVSETLARRYSSTGAIFVLIYSVMSAAKEVVIGHVVQDTDPNLLVFLSFGLVTLIFNADIIFNFRSFRKGWSIFSKSFREIALLNLETALAWGCFFWAVRYLEPAVVSAVTVGVSPLFSQLLGIECDNNRNVKIRVFFSALTAFFLLSSTYLGISAIGDINSGAFWTGALLCGLGGAAIALVTSRSRRLYKHGYNAFDLMRTRFVLLVCLSGISAFMSGDLTPGSGTFILAGIIAVLGIAVPIFALQKGLERCGSTTVLLIIACAPGFTWLFQLFDSRLHYSVSTVVAICSLFLIACWNVVSEQRQLDRKN</sequence>